<dbReference type="Proteomes" id="UP001055811">
    <property type="component" value="Linkage Group LG01"/>
</dbReference>
<sequence length="525" mass="58813">MNRTIVNTISNPQYLRLLQKCSTMDQLKQIHAQTITMGLARFTYITSKLLAFSATSDIDYAHTILNQTSMPTIFDYNSMILGYSKTSKQEFGILLYTQMRNNRIQPNARTFPVLIKTCNCISSLLQVHGQIVKLGNISDVYLTSSLICTYSHYKAIKSAIQVFRENPYKNVVCCTSLITGCFNNGLVDEACKVFDEMPERSDVSYSAMISGFVRNELFNKAFDFFHRLKNCNLVKPNRSLLLTILTACGTVGALNIGQNIHHQLIEDSFCFDLQFGTSLIDFYSKCGDIEKAEDIFTNMPFKDVATWSAMVMGLATNGKNETAINLFEDMTQKGPVPNDITFIAVLVACNHKSLVTKAWCLLGKMKKLFGIQPGIEHYGCMVDLLARSGQLKRAEILINLMPMAPDEAIWGSFLHGCLIHSEIFLAEKAGKCLIELDPCNSGRYVVLANMYADIGKWEGVIGLRNLMVERKVDTTPGWSFIEVDGIVHKFFVNDQCHPRVKDLHKVLQVLNNVSINQTASGPLCT</sequence>
<reference evidence="1 2" key="2">
    <citation type="journal article" date="2022" name="Mol. Ecol. Resour.">
        <title>The genomes of chicory, endive, great burdock and yacon provide insights into Asteraceae paleo-polyploidization history and plant inulin production.</title>
        <authorList>
            <person name="Fan W."/>
            <person name="Wang S."/>
            <person name="Wang H."/>
            <person name="Wang A."/>
            <person name="Jiang F."/>
            <person name="Liu H."/>
            <person name="Zhao H."/>
            <person name="Xu D."/>
            <person name="Zhang Y."/>
        </authorList>
    </citation>
    <scope>NUCLEOTIDE SEQUENCE [LARGE SCALE GENOMIC DNA]</scope>
    <source>
        <strain evidence="2">cv. Punajuju</strain>
        <tissue evidence="1">Leaves</tissue>
    </source>
</reference>
<organism evidence="1 2">
    <name type="scientific">Cichorium intybus</name>
    <name type="common">Chicory</name>
    <dbReference type="NCBI Taxonomy" id="13427"/>
    <lineage>
        <taxon>Eukaryota</taxon>
        <taxon>Viridiplantae</taxon>
        <taxon>Streptophyta</taxon>
        <taxon>Embryophyta</taxon>
        <taxon>Tracheophyta</taxon>
        <taxon>Spermatophyta</taxon>
        <taxon>Magnoliopsida</taxon>
        <taxon>eudicotyledons</taxon>
        <taxon>Gunneridae</taxon>
        <taxon>Pentapetalae</taxon>
        <taxon>asterids</taxon>
        <taxon>campanulids</taxon>
        <taxon>Asterales</taxon>
        <taxon>Asteraceae</taxon>
        <taxon>Cichorioideae</taxon>
        <taxon>Cichorieae</taxon>
        <taxon>Cichoriinae</taxon>
        <taxon>Cichorium</taxon>
    </lineage>
</organism>
<proteinExistence type="predicted"/>
<protein>
    <submittedName>
        <fullName evidence="1">Uncharacterized protein</fullName>
    </submittedName>
</protein>
<evidence type="ECO:0000313" key="2">
    <source>
        <dbReference type="Proteomes" id="UP001055811"/>
    </source>
</evidence>
<dbReference type="EMBL" id="CM042009">
    <property type="protein sequence ID" value="KAI3790478.1"/>
    <property type="molecule type" value="Genomic_DNA"/>
</dbReference>
<accession>A0ACB9H3Q3</accession>
<comment type="caution">
    <text evidence="1">The sequence shown here is derived from an EMBL/GenBank/DDBJ whole genome shotgun (WGS) entry which is preliminary data.</text>
</comment>
<evidence type="ECO:0000313" key="1">
    <source>
        <dbReference type="EMBL" id="KAI3790478.1"/>
    </source>
</evidence>
<reference evidence="2" key="1">
    <citation type="journal article" date="2022" name="Mol. Ecol. Resour.">
        <title>The genomes of chicory, endive, great burdock and yacon provide insights into Asteraceae palaeo-polyploidization history and plant inulin production.</title>
        <authorList>
            <person name="Fan W."/>
            <person name="Wang S."/>
            <person name="Wang H."/>
            <person name="Wang A."/>
            <person name="Jiang F."/>
            <person name="Liu H."/>
            <person name="Zhao H."/>
            <person name="Xu D."/>
            <person name="Zhang Y."/>
        </authorList>
    </citation>
    <scope>NUCLEOTIDE SEQUENCE [LARGE SCALE GENOMIC DNA]</scope>
    <source>
        <strain evidence="2">cv. Punajuju</strain>
    </source>
</reference>
<keyword evidence="2" id="KW-1185">Reference proteome</keyword>
<gene>
    <name evidence="1" type="ORF">L2E82_03546</name>
</gene>
<name>A0ACB9H3Q3_CICIN</name>